<dbReference type="AlphaFoldDB" id="A0A387B740"/>
<feature type="transmembrane region" description="Helical" evidence="1">
    <location>
        <begin position="113"/>
        <end position="135"/>
    </location>
</feature>
<reference evidence="3" key="1">
    <citation type="submission" date="2018-09" db="EMBL/GenBank/DDBJ databases">
        <title>Genome sequencing of strain 2DFWR-13.</title>
        <authorList>
            <person name="Heo J."/>
            <person name="Kim S.-J."/>
            <person name="Kwon S.-W."/>
        </authorList>
    </citation>
    <scope>NUCLEOTIDE SEQUENCE [LARGE SCALE GENOMIC DNA]</scope>
    <source>
        <strain evidence="3">2DFWR-13</strain>
    </source>
</reference>
<organism evidence="2 3">
    <name type="scientific">Protaetiibacter intestinalis</name>
    <dbReference type="NCBI Taxonomy" id="2419774"/>
    <lineage>
        <taxon>Bacteria</taxon>
        <taxon>Bacillati</taxon>
        <taxon>Actinomycetota</taxon>
        <taxon>Actinomycetes</taxon>
        <taxon>Micrococcales</taxon>
        <taxon>Microbacteriaceae</taxon>
        <taxon>Protaetiibacter</taxon>
    </lineage>
</organism>
<evidence type="ECO:0000313" key="2">
    <source>
        <dbReference type="EMBL" id="AYF96929.1"/>
    </source>
</evidence>
<keyword evidence="3" id="KW-1185">Reference proteome</keyword>
<feature type="transmembrane region" description="Helical" evidence="1">
    <location>
        <begin position="59"/>
        <end position="83"/>
    </location>
</feature>
<protein>
    <submittedName>
        <fullName evidence="2">Uncharacterized protein</fullName>
    </submittedName>
</protein>
<keyword evidence="1" id="KW-1133">Transmembrane helix</keyword>
<dbReference type="Proteomes" id="UP000278886">
    <property type="component" value="Chromosome"/>
</dbReference>
<feature type="transmembrane region" description="Helical" evidence="1">
    <location>
        <begin position="147"/>
        <end position="166"/>
    </location>
</feature>
<proteinExistence type="predicted"/>
<name>A0A387B740_9MICO</name>
<feature type="transmembrane region" description="Helical" evidence="1">
    <location>
        <begin position="26"/>
        <end position="53"/>
    </location>
</feature>
<keyword evidence="1" id="KW-0812">Transmembrane</keyword>
<gene>
    <name evidence="2" type="ORF">D7I47_00770</name>
</gene>
<dbReference type="EMBL" id="CP032630">
    <property type="protein sequence ID" value="AYF96929.1"/>
    <property type="molecule type" value="Genomic_DNA"/>
</dbReference>
<accession>A0A387B740</accession>
<evidence type="ECO:0000256" key="1">
    <source>
        <dbReference type="SAM" id="Phobius"/>
    </source>
</evidence>
<keyword evidence="1" id="KW-0472">Membrane</keyword>
<evidence type="ECO:0000313" key="3">
    <source>
        <dbReference type="Proteomes" id="UP000278886"/>
    </source>
</evidence>
<sequence length="180" mass="18595">MSIPPEPRSIPEILAAEATKPKTTGLVVGIVLAGVGALVFLLVALFGVLVAAVEPDPTGGIVTIVVGAVLFLACYVLGPVLAARRRRILQAWREAQPGYVAPKLTPISRRGTIMVAAFFAFGTLLALAFTGFGLWATAQQGSGGEVALILGPALFLLNATVLLSAVHSLGRLRGREESAG</sequence>
<dbReference type="KEGG" id="lyd:D7I47_00770"/>
<dbReference type="RefSeq" id="WP_120761280.1">
    <property type="nucleotide sequence ID" value="NZ_CP032630.1"/>
</dbReference>